<organism evidence="2 3">
    <name type="scientific">Trichococcus palustris</name>
    <dbReference type="NCBI Taxonomy" id="140314"/>
    <lineage>
        <taxon>Bacteria</taxon>
        <taxon>Bacillati</taxon>
        <taxon>Bacillota</taxon>
        <taxon>Bacilli</taxon>
        <taxon>Lactobacillales</taxon>
        <taxon>Carnobacteriaceae</taxon>
        <taxon>Trichococcus</taxon>
    </lineage>
</organism>
<feature type="transmembrane region" description="Helical" evidence="1">
    <location>
        <begin position="175"/>
        <end position="196"/>
    </location>
</feature>
<dbReference type="AlphaFoldDB" id="A0A143YHZ0"/>
<evidence type="ECO:0000313" key="2">
    <source>
        <dbReference type="EMBL" id="CZQ89366.1"/>
    </source>
</evidence>
<feature type="transmembrane region" description="Helical" evidence="1">
    <location>
        <begin position="128"/>
        <end position="144"/>
    </location>
</feature>
<sequence length="372" mass="40962">MKLKLEKIQLNHKWLYFLATLVLIVMIVCIYHDYDLYTQPIVKVKTTEFINKTETIGGNQNKEIIYNQNLTAERMNGSQKGQLITLENSYTSFKVYGQKYNVGDELFVSIDSDAGLTGKITGVKRDKYIAVMVGLFVLSLLIVGRRQGLFSILSIVMNIVVFHFALDIYEYNENNHLLLVCSGAVILCTLFSLLLVSGRNEKTYAAIIATLISTFLTLLIAYAVIQATSGNGLHYEGMEFATQSPPKVFIASVLVGSLGAVMDVAIMISSSIYELHEKNNAISNKELIASGREIGKDIMGTMANVLLFAYVSGTIPMMILYLENGSTIGFTFSMNLPLELARALAGGIGIVLTVPIGLYTCVGLIRKKEATK</sequence>
<keyword evidence="1" id="KW-0812">Transmembrane</keyword>
<dbReference type="RefSeq" id="WP_245825685.1">
    <property type="nucleotide sequence ID" value="NZ_FJNE01000003.1"/>
</dbReference>
<dbReference type="PANTHER" id="PTHR41771">
    <property type="entry name" value="MEMBRANE PROTEIN-RELATED"/>
    <property type="match status" value="1"/>
</dbReference>
<proteinExistence type="predicted"/>
<gene>
    <name evidence="2" type="ORF">Tpal_1125</name>
</gene>
<dbReference type="EMBL" id="FJNE01000003">
    <property type="protein sequence ID" value="CZQ89366.1"/>
    <property type="molecule type" value="Genomic_DNA"/>
</dbReference>
<dbReference type="STRING" id="140314.SAMN04488076_1203"/>
<keyword evidence="1" id="KW-1133">Transmembrane helix</keyword>
<protein>
    <recommendedName>
        <fullName evidence="4">YibE/F family protein</fullName>
    </recommendedName>
</protein>
<dbReference type="Pfam" id="PF07907">
    <property type="entry name" value="YibE_F"/>
    <property type="match status" value="1"/>
</dbReference>
<feature type="transmembrane region" description="Helical" evidence="1">
    <location>
        <begin position="302"/>
        <end position="322"/>
    </location>
</feature>
<feature type="transmembrane region" description="Helical" evidence="1">
    <location>
        <begin position="342"/>
        <end position="365"/>
    </location>
</feature>
<dbReference type="Proteomes" id="UP000242754">
    <property type="component" value="Unassembled WGS sequence"/>
</dbReference>
<keyword evidence="3" id="KW-1185">Reference proteome</keyword>
<feature type="transmembrane region" description="Helical" evidence="1">
    <location>
        <begin position="14"/>
        <end position="34"/>
    </location>
</feature>
<evidence type="ECO:0000313" key="3">
    <source>
        <dbReference type="Proteomes" id="UP000242754"/>
    </source>
</evidence>
<accession>A0A143YHZ0</accession>
<evidence type="ECO:0000256" key="1">
    <source>
        <dbReference type="SAM" id="Phobius"/>
    </source>
</evidence>
<name>A0A143YHZ0_9LACT</name>
<feature type="transmembrane region" description="Helical" evidence="1">
    <location>
        <begin position="203"/>
        <end position="228"/>
    </location>
</feature>
<keyword evidence="1" id="KW-0472">Membrane</keyword>
<feature type="transmembrane region" description="Helical" evidence="1">
    <location>
        <begin position="248"/>
        <end position="268"/>
    </location>
</feature>
<reference evidence="2 3" key="1">
    <citation type="submission" date="2016-02" db="EMBL/GenBank/DDBJ databases">
        <authorList>
            <person name="Wen L."/>
            <person name="He K."/>
            <person name="Yang H."/>
        </authorList>
    </citation>
    <scope>NUCLEOTIDE SEQUENCE [LARGE SCALE GENOMIC DNA]</scope>
    <source>
        <strain evidence="2">Trichococcus palustris</strain>
    </source>
</reference>
<feature type="transmembrane region" description="Helical" evidence="1">
    <location>
        <begin position="149"/>
        <end position="169"/>
    </location>
</feature>
<evidence type="ECO:0008006" key="4">
    <source>
        <dbReference type="Google" id="ProtNLM"/>
    </source>
</evidence>
<dbReference type="InterPro" id="IPR012507">
    <property type="entry name" value="YibE_F"/>
</dbReference>
<dbReference type="PANTHER" id="PTHR41771:SF1">
    <property type="entry name" value="MEMBRANE PROTEIN"/>
    <property type="match status" value="1"/>
</dbReference>